<comment type="caution">
    <text evidence="7">The sequence shown here is derived from an EMBL/GenBank/DDBJ whole genome shotgun (WGS) entry which is preliminary data.</text>
</comment>
<comment type="similarity">
    <text evidence="2">Belongs to the purine-cytosine permease (2.A.39) family.</text>
</comment>
<gene>
    <name evidence="7" type="ORF">LTR36_009036</name>
</gene>
<name>A0AAV9J7A0_9PEZI</name>
<reference evidence="7 8" key="1">
    <citation type="submission" date="2021-11" db="EMBL/GenBank/DDBJ databases">
        <title>Black yeast isolated from Biological Soil Crust.</title>
        <authorList>
            <person name="Kurbessoian T."/>
        </authorList>
    </citation>
    <scope>NUCLEOTIDE SEQUENCE [LARGE SCALE GENOMIC DNA]</scope>
    <source>
        <strain evidence="7 8">CCFEE 5522</strain>
    </source>
</reference>
<dbReference type="Proteomes" id="UP001324427">
    <property type="component" value="Unassembled WGS sequence"/>
</dbReference>
<proteinExistence type="inferred from homology"/>
<evidence type="ECO:0000256" key="6">
    <source>
        <dbReference type="SAM" id="Phobius"/>
    </source>
</evidence>
<accession>A0AAV9J7A0</accession>
<dbReference type="PANTHER" id="PTHR30618:SF0">
    <property type="entry name" value="PURINE-URACIL PERMEASE NCS1"/>
    <property type="match status" value="1"/>
</dbReference>
<dbReference type="Pfam" id="PF02133">
    <property type="entry name" value="Transp_cyt_pur"/>
    <property type="match status" value="1"/>
</dbReference>
<evidence type="ECO:0000256" key="5">
    <source>
        <dbReference type="ARBA" id="ARBA00023136"/>
    </source>
</evidence>
<dbReference type="GO" id="GO:0005886">
    <property type="term" value="C:plasma membrane"/>
    <property type="evidence" value="ECO:0007669"/>
    <property type="project" value="TreeGrafter"/>
</dbReference>
<dbReference type="PANTHER" id="PTHR30618">
    <property type="entry name" value="NCS1 FAMILY PURINE/PYRIMIDINE TRANSPORTER"/>
    <property type="match status" value="1"/>
</dbReference>
<dbReference type="GO" id="GO:0015205">
    <property type="term" value="F:nucleobase transmembrane transporter activity"/>
    <property type="evidence" value="ECO:0007669"/>
    <property type="project" value="TreeGrafter"/>
</dbReference>
<protein>
    <submittedName>
        <fullName evidence="7">Uncharacterized protein</fullName>
    </submittedName>
</protein>
<organism evidence="7 8">
    <name type="scientific">Oleoguttula mirabilis</name>
    <dbReference type="NCBI Taxonomy" id="1507867"/>
    <lineage>
        <taxon>Eukaryota</taxon>
        <taxon>Fungi</taxon>
        <taxon>Dikarya</taxon>
        <taxon>Ascomycota</taxon>
        <taxon>Pezizomycotina</taxon>
        <taxon>Dothideomycetes</taxon>
        <taxon>Dothideomycetidae</taxon>
        <taxon>Mycosphaerellales</taxon>
        <taxon>Teratosphaeriaceae</taxon>
        <taxon>Oleoguttula</taxon>
    </lineage>
</organism>
<evidence type="ECO:0000256" key="4">
    <source>
        <dbReference type="ARBA" id="ARBA00022989"/>
    </source>
</evidence>
<feature type="transmembrane region" description="Helical" evidence="6">
    <location>
        <begin position="85"/>
        <end position="106"/>
    </location>
</feature>
<keyword evidence="5 6" id="KW-0472">Membrane</keyword>
<evidence type="ECO:0000313" key="8">
    <source>
        <dbReference type="Proteomes" id="UP001324427"/>
    </source>
</evidence>
<evidence type="ECO:0000256" key="2">
    <source>
        <dbReference type="ARBA" id="ARBA00008974"/>
    </source>
</evidence>
<keyword evidence="4 6" id="KW-1133">Transmembrane helix</keyword>
<feature type="transmembrane region" description="Helical" evidence="6">
    <location>
        <begin position="6"/>
        <end position="25"/>
    </location>
</feature>
<comment type="subcellular location">
    <subcellularLocation>
        <location evidence="1">Membrane</location>
        <topology evidence="1">Multi-pass membrane protein</topology>
    </subcellularLocation>
</comment>
<dbReference type="InterPro" id="IPR045225">
    <property type="entry name" value="Uracil/uridine/allantoin_perm"/>
</dbReference>
<evidence type="ECO:0000313" key="7">
    <source>
        <dbReference type="EMBL" id="KAK4540606.1"/>
    </source>
</evidence>
<keyword evidence="3 6" id="KW-0812">Transmembrane</keyword>
<dbReference type="Gene3D" id="1.10.4160.10">
    <property type="entry name" value="Hydantoin permease"/>
    <property type="match status" value="1"/>
</dbReference>
<feature type="transmembrane region" description="Helical" evidence="6">
    <location>
        <begin position="46"/>
        <end position="65"/>
    </location>
</feature>
<dbReference type="EMBL" id="JAVFHQ010000064">
    <property type="protein sequence ID" value="KAK4540606.1"/>
    <property type="molecule type" value="Genomic_DNA"/>
</dbReference>
<dbReference type="InterPro" id="IPR001248">
    <property type="entry name" value="Pur-cyt_permease"/>
</dbReference>
<sequence>MSAFLEGHALFLGALAGILVSDFWICRRKQLSLPALYSASKTGVHYFTHGYNWRAFVAFFCGIAPNLPGLAKACNSAPNVPKGAIYLYTLSWHFATLVAGIVYFVLHKTSPMEILMQEDVLEGIVSQTASTEVDNGAEGGKAFNI</sequence>
<dbReference type="AlphaFoldDB" id="A0AAV9J7A0"/>
<evidence type="ECO:0000256" key="3">
    <source>
        <dbReference type="ARBA" id="ARBA00022692"/>
    </source>
</evidence>
<evidence type="ECO:0000256" key="1">
    <source>
        <dbReference type="ARBA" id="ARBA00004141"/>
    </source>
</evidence>
<keyword evidence="8" id="KW-1185">Reference proteome</keyword>